<proteinExistence type="predicted"/>
<evidence type="ECO:0000313" key="1">
    <source>
        <dbReference type="EMBL" id="KIJ23659.1"/>
    </source>
</evidence>
<name>A0A0C9TP24_SPHS4</name>
<evidence type="ECO:0000313" key="2">
    <source>
        <dbReference type="Proteomes" id="UP000054279"/>
    </source>
</evidence>
<organism evidence="1 2">
    <name type="scientific">Sphaerobolus stellatus (strain SS14)</name>
    <dbReference type="NCBI Taxonomy" id="990650"/>
    <lineage>
        <taxon>Eukaryota</taxon>
        <taxon>Fungi</taxon>
        <taxon>Dikarya</taxon>
        <taxon>Basidiomycota</taxon>
        <taxon>Agaricomycotina</taxon>
        <taxon>Agaricomycetes</taxon>
        <taxon>Phallomycetidae</taxon>
        <taxon>Geastrales</taxon>
        <taxon>Sphaerobolaceae</taxon>
        <taxon>Sphaerobolus</taxon>
    </lineage>
</organism>
<dbReference type="AlphaFoldDB" id="A0A0C9TP24"/>
<dbReference type="Proteomes" id="UP000054279">
    <property type="component" value="Unassembled WGS sequence"/>
</dbReference>
<dbReference type="EMBL" id="KN837616">
    <property type="protein sequence ID" value="KIJ23659.1"/>
    <property type="molecule type" value="Genomic_DNA"/>
</dbReference>
<sequence>MSFAQIWGNFQLKNSYRKNPFDNQPQELGYHLHYESTIFTNSGEIAVDIRIYQSVNDRALPDGAVAFIFGNFHMTESYKMEIEAVHIFNYHASITATILRAFSPRITIAGYVMQEVKQLKNGTKLIFINAMAHIRDYQQVSTVIGSMVANNRWAIKPPTPKLHSPVHITGFIDCIDAFSLILQELTLPDSKSQKILSHVKLFTPTLTLMTHGNISLLPHHFPVCLPTLHLTPGHSLSTASPIGFQNQRIPSIQPQDILLHSNLMKM</sequence>
<dbReference type="HOGENOM" id="CLU_1046521_0_0_1"/>
<accession>A0A0C9TP24</accession>
<reference evidence="1 2" key="1">
    <citation type="submission" date="2014-06" db="EMBL/GenBank/DDBJ databases">
        <title>Evolutionary Origins and Diversification of the Mycorrhizal Mutualists.</title>
        <authorList>
            <consortium name="DOE Joint Genome Institute"/>
            <consortium name="Mycorrhizal Genomics Consortium"/>
            <person name="Kohler A."/>
            <person name="Kuo A."/>
            <person name="Nagy L.G."/>
            <person name="Floudas D."/>
            <person name="Copeland A."/>
            <person name="Barry K.W."/>
            <person name="Cichocki N."/>
            <person name="Veneault-Fourrey C."/>
            <person name="LaButti K."/>
            <person name="Lindquist E.A."/>
            <person name="Lipzen A."/>
            <person name="Lundell T."/>
            <person name="Morin E."/>
            <person name="Murat C."/>
            <person name="Riley R."/>
            <person name="Ohm R."/>
            <person name="Sun H."/>
            <person name="Tunlid A."/>
            <person name="Henrissat B."/>
            <person name="Grigoriev I.V."/>
            <person name="Hibbett D.S."/>
            <person name="Martin F."/>
        </authorList>
    </citation>
    <scope>NUCLEOTIDE SEQUENCE [LARGE SCALE GENOMIC DNA]</scope>
    <source>
        <strain evidence="1 2">SS14</strain>
    </source>
</reference>
<protein>
    <submittedName>
        <fullName evidence="1">Uncharacterized protein</fullName>
    </submittedName>
</protein>
<keyword evidence="2" id="KW-1185">Reference proteome</keyword>
<gene>
    <name evidence="1" type="ORF">M422DRAFT_275714</name>
</gene>